<evidence type="ECO:0000313" key="2">
    <source>
        <dbReference type="Proteomes" id="UP000064201"/>
    </source>
</evidence>
<evidence type="ECO:0000313" key="1">
    <source>
        <dbReference type="EMBL" id="AKJ95344.1"/>
    </source>
</evidence>
<dbReference type="RefSeq" id="WP_047251327.1">
    <property type="nucleotide sequence ID" value="NZ_CP011367.1"/>
</dbReference>
<dbReference type="Proteomes" id="UP000064201">
    <property type="component" value="Chromosome"/>
</dbReference>
<dbReference type="PATRIC" id="fig|106634.4.peg.1677"/>
<dbReference type="AlphaFoldDB" id="A0A0G3G4P3"/>
<dbReference type="OrthoDB" id="5786356at2"/>
<keyword evidence="2" id="KW-1185">Reference proteome</keyword>
<name>A0A0G3G4P3_9GAMM</name>
<dbReference type="EMBL" id="CP011367">
    <property type="protein sequence ID" value="AKJ95344.1"/>
    <property type="molecule type" value="Genomic_DNA"/>
</dbReference>
<dbReference type="KEGG" id="tvr:TVD_08210"/>
<organism evidence="1 2">
    <name type="scientific">Thioalkalivibrio versutus</name>
    <dbReference type="NCBI Taxonomy" id="106634"/>
    <lineage>
        <taxon>Bacteria</taxon>
        <taxon>Pseudomonadati</taxon>
        <taxon>Pseudomonadota</taxon>
        <taxon>Gammaproteobacteria</taxon>
        <taxon>Chromatiales</taxon>
        <taxon>Ectothiorhodospiraceae</taxon>
        <taxon>Thioalkalivibrio</taxon>
    </lineage>
</organism>
<reference evidence="1 2" key="1">
    <citation type="submission" date="2015-04" db="EMBL/GenBank/DDBJ databases">
        <title>Complete Sequence for the Genome of the Thioalkalivibrio versutus D301.</title>
        <authorList>
            <person name="Mu T."/>
            <person name="Zhou J."/>
            <person name="Xu X."/>
        </authorList>
    </citation>
    <scope>NUCLEOTIDE SEQUENCE [LARGE SCALE GENOMIC DNA]</scope>
    <source>
        <strain evidence="1 2">D301</strain>
    </source>
</reference>
<accession>A0A0G3G4P3</accession>
<protein>
    <submittedName>
        <fullName evidence="1">Uncharacterized protein</fullName>
    </submittedName>
</protein>
<proteinExistence type="predicted"/>
<dbReference type="STRING" id="106634.TVD_08210"/>
<sequence length="202" mass="22929">MRAFRALRNSWACLSGRRRLATREDIRAWTVGNLLLELPRCTRRVRLLSPQQGQSGVGCEWIVSARDLEHWLEERDPPVVAARPDGPRRAFRLWLQAADDRVDAITDLPDAFRSELRGRFTQMVSAIAGELRCVRCDDVVTCLEEVCGDKTQDGAFTVWTTQTRCVRGHDLFSEAHATEFYFGGRASRHSASPSSRRQQARA</sequence>
<gene>
    <name evidence="1" type="ORF">TVD_08210</name>
</gene>